<name>A0A934IQI8_9HYPH</name>
<evidence type="ECO:0000256" key="2">
    <source>
        <dbReference type="SAM" id="SignalP"/>
    </source>
</evidence>
<feature type="signal peptide" evidence="2">
    <location>
        <begin position="1"/>
        <end position="24"/>
    </location>
</feature>
<keyword evidence="4" id="KW-1185">Reference proteome</keyword>
<organism evidence="3 4">
    <name type="scientific">Acuticoccus mangrovi</name>
    <dbReference type="NCBI Taxonomy" id="2796142"/>
    <lineage>
        <taxon>Bacteria</taxon>
        <taxon>Pseudomonadati</taxon>
        <taxon>Pseudomonadota</taxon>
        <taxon>Alphaproteobacteria</taxon>
        <taxon>Hyphomicrobiales</taxon>
        <taxon>Amorphaceae</taxon>
        <taxon>Acuticoccus</taxon>
    </lineage>
</organism>
<proteinExistence type="predicted"/>
<dbReference type="Proteomes" id="UP000609531">
    <property type="component" value="Unassembled WGS sequence"/>
</dbReference>
<evidence type="ECO:0000256" key="1">
    <source>
        <dbReference type="ARBA" id="ARBA00022729"/>
    </source>
</evidence>
<dbReference type="RefSeq" id="WP_198882357.1">
    <property type="nucleotide sequence ID" value="NZ_JAEKJA010000009.1"/>
</dbReference>
<dbReference type="CDD" id="cd13665">
    <property type="entry name" value="PBP2_TRAP_Dctp3_4"/>
    <property type="match status" value="1"/>
</dbReference>
<protein>
    <submittedName>
        <fullName evidence="3">TRAP transporter substrate-binding protein</fullName>
    </submittedName>
</protein>
<dbReference type="EMBL" id="JAEKJA010000009">
    <property type="protein sequence ID" value="MBJ3776452.1"/>
    <property type="molecule type" value="Genomic_DNA"/>
</dbReference>
<keyword evidence="1 2" id="KW-0732">Signal</keyword>
<comment type="caution">
    <text evidence="3">The sequence shown here is derived from an EMBL/GenBank/DDBJ whole genome shotgun (WGS) entry which is preliminary data.</text>
</comment>
<evidence type="ECO:0000313" key="3">
    <source>
        <dbReference type="EMBL" id="MBJ3776452.1"/>
    </source>
</evidence>
<gene>
    <name evidence="3" type="ORF">JCR33_12170</name>
</gene>
<dbReference type="Pfam" id="PF03480">
    <property type="entry name" value="DctP"/>
    <property type="match status" value="1"/>
</dbReference>
<dbReference type="InterPro" id="IPR018389">
    <property type="entry name" value="DctP_fam"/>
</dbReference>
<dbReference type="AlphaFoldDB" id="A0A934IQI8"/>
<feature type="chain" id="PRO_5037896621" evidence="2">
    <location>
        <begin position="25"/>
        <end position="337"/>
    </location>
</feature>
<dbReference type="PANTHER" id="PTHR33376:SF15">
    <property type="entry name" value="BLL6794 PROTEIN"/>
    <property type="match status" value="1"/>
</dbReference>
<dbReference type="Gene3D" id="3.40.190.170">
    <property type="entry name" value="Bacterial extracellular solute-binding protein, family 7"/>
    <property type="match status" value="1"/>
</dbReference>
<dbReference type="PANTHER" id="PTHR33376">
    <property type="match status" value="1"/>
</dbReference>
<dbReference type="NCBIfam" id="NF037995">
    <property type="entry name" value="TRAP_S1"/>
    <property type="match status" value="1"/>
</dbReference>
<accession>A0A934IQI8</accession>
<evidence type="ECO:0000313" key="4">
    <source>
        <dbReference type="Proteomes" id="UP000609531"/>
    </source>
</evidence>
<dbReference type="InterPro" id="IPR038404">
    <property type="entry name" value="TRAP_DctP_sf"/>
</dbReference>
<sequence length="337" mass="35372">MTSLRALSLVAITALAGFSAPALGQTTLTVSNWLPPSHPIVKDIVIPWGEAVKEATDGRVTVEVMAAPIGKPPAQYDLIRDGAADIGYGVHGYTPNRFALTTIAELPFLSDSSETLSVAYQKVYDKYLAKANEHEGVKLLAVWTHGPGEIYTVKDPVKDVADLSGKKMRVGGGLANMVADKLGIVPVSAPSPQVYEILSNGVADGILFPPESVPFFKIDTVLKYGTEVPGGLYNTSFFMIMNEDTWNGLSDEDKKAIDGVSGVALAERAGKAWDAADAAGRKTMAEAGMTVTAADEAMVEELHGALAGIEAVFIDAAAAKGVDGVAALKMLHDEAGN</sequence>
<reference evidence="3" key="1">
    <citation type="submission" date="2020-12" db="EMBL/GenBank/DDBJ databases">
        <title>Bacterial taxonomy.</title>
        <authorList>
            <person name="Pan X."/>
        </authorList>
    </citation>
    <scope>NUCLEOTIDE SEQUENCE</scope>
    <source>
        <strain evidence="3">B2012</strain>
    </source>
</reference>
<dbReference type="GO" id="GO:0055085">
    <property type="term" value="P:transmembrane transport"/>
    <property type="evidence" value="ECO:0007669"/>
    <property type="project" value="InterPro"/>
</dbReference>